<evidence type="ECO:0000313" key="2">
    <source>
        <dbReference type="EMBL" id="DAG05348.1"/>
    </source>
</evidence>
<dbReference type="Pfam" id="PF22768">
    <property type="entry name" value="SPP1_Dit"/>
    <property type="match status" value="1"/>
</dbReference>
<accession>A0A8S5VF47</accession>
<protein>
    <submittedName>
        <fullName evidence="2">Tail protein</fullName>
    </submittedName>
</protein>
<name>A0A8S5VF47_9CAUD</name>
<evidence type="ECO:0000259" key="1">
    <source>
        <dbReference type="Pfam" id="PF22768"/>
    </source>
</evidence>
<sequence>MFRLWVENEKNEKEELTSSPFYESIIIDGLLPPKAAFNSTSVAGKDGEIQNSARVGIRDISITVKPAYPVEENRQRLYRYFKVKKEVKLYFKNENRDLLISGKVEGFDGSLFAQKQAIIIEVRCFEPYFKDRIERAVNMASIIDLFEFPFSIENEGLEFSRIDKALTQNIYNAGDTETGLIIELSASGEVVNPTIYNADTREYFGLNITMQYGDLIRINTNVFNKKVELVRYGETRNIINNILKGNKWFKITPGDNLFTYQCESGEEFLNFKFIYSNLYEGV</sequence>
<dbReference type="Gene3D" id="2.40.30.200">
    <property type="match status" value="1"/>
</dbReference>
<feature type="domain" description="Siphovirus-type tail component C-terminal" evidence="1">
    <location>
        <begin position="174"/>
        <end position="265"/>
    </location>
</feature>
<dbReference type="EMBL" id="BK016258">
    <property type="protein sequence ID" value="DAG05348.1"/>
    <property type="molecule type" value="Genomic_DNA"/>
</dbReference>
<proteinExistence type="predicted"/>
<organism evidence="2">
    <name type="scientific">Myoviridae sp. ctai52</name>
    <dbReference type="NCBI Taxonomy" id="2825134"/>
    <lineage>
        <taxon>Viruses</taxon>
        <taxon>Duplodnaviria</taxon>
        <taxon>Heunggongvirae</taxon>
        <taxon>Uroviricota</taxon>
        <taxon>Caudoviricetes</taxon>
    </lineage>
</organism>
<dbReference type="InterPro" id="IPR054738">
    <property type="entry name" value="Siphovirus-type_tail_C"/>
</dbReference>
<reference evidence="2" key="1">
    <citation type="journal article" date="2021" name="Proc. Natl. Acad. Sci. U.S.A.">
        <title>A Catalog of Tens of Thousands of Viruses from Human Metagenomes Reveals Hidden Associations with Chronic Diseases.</title>
        <authorList>
            <person name="Tisza M.J."/>
            <person name="Buck C.B."/>
        </authorList>
    </citation>
    <scope>NUCLEOTIDE SEQUENCE</scope>
    <source>
        <strain evidence="2">Ctai52</strain>
    </source>
</reference>
<dbReference type="Gene3D" id="2.60.120.860">
    <property type="match status" value="1"/>
</dbReference>